<protein>
    <recommendedName>
        <fullName evidence="2">DUF6534 domain-containing protein</fullName>
    </recommendedName>
</protein>
<evidence type="ECO:0000313" key="4">
    <source>
        <dbReference type="Proteomes" id="UP000250043"/>
    </source>
</evidence>
<dbReference type="EMBL" id="KV722582">
    <property type="protein sequence ID" value="OCH85471.1"/>
    <property type="molecule type" value="Genomic_DNA"/>
</dbReference>
<keyword evidence="1" id="KW-0812">Transmembrane</keyword>
<feature type="transmembrane region" description="Helical" evidence="1">
    <location>
        <begin position="173"/>
        <end position="196"/>
    </location>
</feature>
<feature type="transmembrane region" description="Helical" evidence="1">
    <location>
        <begin position="20"/>
        <end position="41"/>
    </location>
</feature>
<dbReference type="Proteomes" id="UP000250043">
    <property type="component" value="Unassembled WGS sequence"/>
</dbReference>
<evidence type="ECO:0000313" key="3">
    <source>
        <dbReference type="EMBL" id="OCH85471.1"/>
    </source>
</evidence>
<dbReference type="PANTHER" id="PTHR40465:SF1">
    <property type="entry name" value="DUF6534 DOMAIN-CONTAINING PROTEIN"/>
    <property type="match status" value="1"/>
</dbReference>
<evidence type="ECO:0000256" key="1">
    <source>
        <dbReference type="SAM" id="Phobius"/>
    </source>
</evidence>
<keyword evidence="1" id="KW-0472">Membrane</keyword>
<name>A0A8E2AJ21_9APHY</name>
<feature type="transmembrane region" description="Helical" evidence="1">
    <location>
        <begin position="244"/>
        <end position="263"/>
    </location>
</feature>
<dbReference type="OrthoDB" id="3155837at2759"/>
<feature type="transmembrane region" description="Helical" evidence="1">
    <location>
        <begin position="125"/>
        <end position="145"/>
    </location>
</feature>
<dbReference type="InterPro" id="IPR045339">
    <property type="entry name" value="DUF6534"/>
</dbReference>
<keyword evidence="4" id="KW-1185">Reference proteome</keyword>
<feature type="domain" description="DUF6534" evidence="2">
    <location>
        <begin position="180"/>
        <end position="269"/>
    </location>
</feature>
<keyword evidence="1" id="KW-1133">Transmembrane helix</keyword>
<proteinExistence type="predicted"/>
<dbReference type="Pfam" id="PF20152">
    <property type="entry name" value="DUF6534"/>
    <property type="match status" value="1"/>
</dbReference>
<organism evidence="3 4">
    <name type="scientific">Obba rivulosa</name>
    <dbReference type="NCBI Taxonomy" id="1052685"/>
    <lineage>
        <taxon>Eukaryota</taxon>
        <taxon>Fungi</taxon>
        <taxon>Dikarya</taxon>
        <taxon>Basidiomycota</taxon>
        <taxon>Agaricomycotina</taxon>
        <taxon>Agaricomycetes</taxon>
        <taxon>Polyporales</taxon>
        <taxon>Gelatoporiaceae</taxon>
        <taxon>Obba</taxon>
    </lineage>
</organism>
<feature type="transmembrane region" description="Helical" evidence="1">
    <location>
        <begin position="97"/>
        <end position="118"/>
    </location>
</feature>
<feature type="transmembrane region" description="Helical" evidence="1">
    <location>
        <begin position="217"/>
        <end position="238"/>
    </location>
</feature>
<dbReference type="PANTHER" id="PTHR40465">
    <property type="entry name" value="CHROMOSOME 1, WHOLE GENOME SHOTGUN SEQUENCE"/>
    <property type="match status" value="1"/>
</dbReference>
<evidence type="ECO:0000259" key="2">
    <source>
        <dbReference type="Pfam" id="PF20152"/>
    </source>
</evidence>
<reference evidence="3 4" key="1">
    <citation type="submission" date="2016-07" db="EMBL/GenBank/DDBJ databases">
        <title>Draft genome of the white-rot fungus Obba rivulosa 3A-2.</title>
        <authorList>
            <consortium name="DOE Joint Genome Institute"/>
            <person name="Miettinen O."/>
            <person name="Riley R."/>
            <person name="Acob R."/>
            <person name="Barry K."/>
            <person name="Cullen D."/>
            <person name="De Vries R."/>
            <person name="Hainaut M."/>
            <person name="Hatakka A."/>
            <person name="Henrissat B."/>
            <person name="Hilden K."/>
            <person name="Kuo R."/>
            <person name="Labutti K."/>
            <person name="Lipzen A."/>
            <person name="Makela M.R."/>
            <person name="Sandor L."/>
            <person name="Spatafora J.W."/>
            <person name="Grigoriev I.V."/>
            <person name="Hibbett D.S."/>
        </authorList>
    </citation>
    <scope>NUCLEOTIDE SEQUENCE [LARGE SCALE GENOMIC DNA]</scope>
    <source>
        <strain evidence="3 4">3A-2</strain>
    </source>
</reference>
<dbReference type="AlphaFoldDB" id="A0A8E2AJ21"/>
<sequence length="336" mass="37255">MPLSLGNLKVHPVAYLGPSITGLFIEAMEMGIIINQVLTFVERVAERERPVVRLLVAFVTAMAIVQTGFGFFSVWRIFVLNFGNWPIAEDFSWADRIQSTVTVCMAAPVQTFLIWRCWTLMNRSWFILIPLSLILSASVISSTIVSQEALSIHFTVITDPSIVLPELPPNVTFILALTCSAVLDAAVTGILLFFLWRSKQNVVSSRFRRILKRLTVLVWEAALPPCVCAICTVVTYLLLVNENYWDLMFQAILGKLYVISLFVTINGRAELQDVVPPMTAGQLSAVVWPSTGPIHVSISADPETPVSRSSTQTDSLIIASPRTLRPPTRLDLSKHG</sequence>
<gene>
    <name evidence="3" type="ORF">OBBRIDRAFT_891169</name>
</gene>
<accession>A0A8E2AJ21</accession>
<feature type="transmembrane region" description="Helical" evidence="1">
    <location>
        <begin position="53"/>
        <end position="77"/>
    </location>
</feature>